<dbReference type="AlphaFoldDB" id="A0A8J8T739"/>
<evidence type="ECO:0000313" key="3">
    <source>
        <dbReference type="Proteomes" id="UP000785679"/>
    </source>
</evidence>
<feature type="region of interest" description="Disordered" evidence="1">
    <location>
        <begin position="1"/>
        <end position="35"/>
    </location>
</feature>
<accession>A0A8J8T739</accession>
<evidence type="ECO:0000313" key="2">
    <source>
        <dbReference type="EMBL" id="TNV84872.1"/>
    </source>
</evidence>
<keyword evidence="3" id="KW-1185">Reference proteome</keyword>
<gene>
    <name evidence="2" type="ORF">FGO68_gene11375</name>
</gene>
<organism evidence="2 3">
    <name type="scientific">Halteria grandinella</name>
    <dbReference type="NCBI Taxonomy" id="5974"/>
    <lineage>
        <taxon>Eukaryota</taxon>
        <taxon>Sar</taxon>
        <taxon>Alveolata</taxon>
        <taxon>Ciliophora</taxon>
        <taxon>Intramacronucleata</taxon>
        <taxon>Spirotrichea</taxon>
        <taxon>Stichotrichia</taxon>
        <taxon>Sporadotrichida</taxon>
        <taxon>Halteriidae</taxon>
        <taxon>Halteria</taxon>
    </lineage>
</organism>
<feature type="compositionally biased region" description="Polar residues" evidence="1">
    <location>
        <begin position="726"/>
        <end position="737"/>
    </location>
</feature>
<sequence>MKKQSETSSKLQPTLTGNFFNGRASRNTNHLGGVNTFRQSTTIKQPVDIKKLPLGMLRSQSQQTLKNNLIQSTNLNGKRNSIQLQRRQSKERINLITPRQQLVPLQIDESMFLTDRTKQENHKLLCQLQSANRPLRNPFFSLIKSPTDQLSQHHKRIITELSKAQMKLGNILASDNDEIQVIEDGKWFQLEMQEEDVQYLGFKIEKEYNPKGIVRFMIKKVYGHASIMISDVAKRPSINSHSMKTEQDSGEFKVENWRQRNIETLYFAIVALSDLKGSFKVKNQISLKGRKSMHHSKLQLDYADVGSIFTENKLPLRNLVQDLKVDSYKRSLFLDHLKVVQEEQAKRKFQKHRGKDFVEGNTNFEEYHITHSVERKEYFTRLEDKREQAITKKAEHDKSQQEKVLLKFNRHQMRQTIEKEVAKILHIKRQHQILYQNWKSLILIMKYAKNYKARFLKFHTLFVNDIRDYFMARRIQRKFRKHLWKKQPYIYVDGLDKIHQTYAKYSFTCLQIAQKDQSVTKAKKTLFEFCRYPVANMYFISKVKRYFLICEKLKKRFVSAIVRRNHKIAILKEYWKFVSDTCQYLLQANLGNLKIIKKINGHKFNLISDLLQLAVIKDHIRQKELQYSKDLRAFRDSMEIIKDKKYQVANKTLFNLLQFQVIMRSKEYEMRKVKRMVQTALYGKDEKEGKKSLNIKKKSALKKGESEERKDINIGGIIGSPGYGSQDEQAAENQSPQGDGKKSKKKKTIKIKRIISEGASAEEEKREYVDELEFIIAKLQKSGLIAPSPEFIPSFKEMIKLMQLALQMSDKQGKKQ</sequence>
<name>A0A8J8T739_HALGN</name>
<feature type="region of interest" description="Disordered" evidence="1">
    <location>
        <begin position="713"/>
        <end position="747"/>
    </location>
</feature>
<dbReference type="Proteomes" id="UP000785679">
    <property type="component" value="Unassembled WGS sequence"/>
</dbReference>
<proteinExistence type="predicted"/>
<comment type="caution">
    <text evidence="2">The sequence shown here is derived from an EMBL/GenBank/DDBJ whole genome shotgun (WGS) entry which is preliminary data.</text>
</comment>
<reference evidence="2" key="1">
    <citation type="submission" date="2019-06" db="EMBL/GenBank/DDBJ databases">
        <authorList>
            <person name="Zheng W."/>
        </authorList>
    </citation>
    <scope>NUCLEOTIDE SEQUENCE</scope>
    <source>
        <strain evidence="2">QDHG01</strain>
    </source>
</reference>
<evidence type="ECO:0000256" key="1">
    <source>
        <dbReference type="SAM" id="MobiDB-lite"/>
    </source>
</evidence>
<protein>
    <submittedName>
        <fullName evidence="2">Uncharacterized protein</fullName>
    </submittedName>
</protein>
<dbReference type="EMBL" id="RRYP01002346">
    <property type="protein sequence ID" value="TNV84872.1"/>
    <property type="molecule type" value="Genomic_DNA"/>
</dbReference>
<dbReference type="OrthoDB" id="10654292at2759"/>